<dbReference type="Proteomes" id="UP000050413">
    <property type="component" value="Unassembled WGS sequence"/>
</dbReference>
<dbReference type="STRING" id="1666912.Ga0058931_2177"/>
<evidence type="ECO:0000259" key="2">
    <source>
        <dbReference type="Pfam" id="PF02120"/>
    </source>
</evidence>
<dbReference type="InterPro" id="IPR021136">
    <property type="entry name" value="Flagellar_hook_control-like_C"/>
</dbReference>
<reference evidence="4 5" key="1">
    <citation type="submission" date="2015-09" db="EMBL/GenBank/DDBJ databases">
        <title>Identification and resolution of microdiversity through metagenomic sequencing of parallel consortia.</title>
        <authorList>
            <person name="Nelson W.C."/>
            <person name="Romine M.F."/>
            <person name="Lindemann S.R."/>
        </authorList>
    </citation>
    <scope>NUCLEOTIDE SEQUENCE [LARGE SCALE GENOMIC DNA]</scope>
    <source>
        <strain evidence="4">HL-91</strain>
    </source>
</reference>
<dbReference type="RefSeq" id="WP_072246351.1">
    <property type="nucleotide sequence ID" value="NZ_FBYC01000004.1"/>
</dbReference>
<accession>A0A0P7WC77</accession>
<comment type="caution">
    <text evidence="4">The sequence shown here is derived from an EMBL/GenBank/DDBJ whole genome shotgun (WGS) entry which is preliminary data.</text>
</comment>
<keyword evidence="4" id="KW-0969">Cilium</keyword>
<dbReference type="Pfam" id="PF02120">
    <property type="entry name" value="Flg_hook"/>
    <property type="match status" value="1"/>
</dbReference>
<proteinExistence type="predicted"/>
<reference evidence="3 6" key="2">
    <citation type="submission" date="2016-01" db="EMBL/GenBank/DDBJ databases">
        <authorList>
            <person name="Varghese N."/>
        </authorList>
    </citation>
    <scope>NUCLEOTIDE SEQUENCE [LARGE SCALE GENOMIC DNA]</scope>
    <source>
        <strain evidence="3 6">HL-91</strain>
    </source>
</reference>
<dbReference type="InterPro" id="IPR038610">
    <property type="entry name" value="FliK-like_C_sf"/>
</dbReference>
<dbReference type="CDD" id="cd17470">
    <property type="entry name" value="T3SS_Flik_C"/>
    <property type="match status" value="1"/>
</dbReference>
<dbReference type="EMBL" id="FBYC01000004">
    <property type="protein sequence ID" value="CUX82118.1"/>
    <property type="molecule type" value="Genomic_DNA"/>
</dbReference>
<dbReference type="Proteomes" id="UP000182045">
    <property type="component" value="Unassembled WGS sequence"/>
</dbReference>
<evidence type="ECO:0000313" key="3">
    <source>
        <dbReference type="EMBL" id="CUX82118.1"/>
    </source>
</evidence>
<keyword evidence="4" id="KW-0966">Cell projection</keyword>
<evidence type="ECO:0000313" key="4">
    <source>
        <dbReference type="EMBL" id="KPP95543.1"/>
    </source>
</evidence>
<organism evidence="4 5">
    <name type="scientific">Roseibaca calidilacus</name>
    <dbReference type="NCBI Taxonomy" id="1666912"/>
    <lineage>
        <taxon>Bacteria</taxon>
        <taxon>Pseudomonadati</taxon>
        <taxon>Pseudomonadota</taxon>
        <taxon>Alphaproteobacteria</taxon>
        <taxon>Rhodobacterales</taxon>
        <taxon>Paracoccaceae</taxon>
        <taxon>Roseinatronobacter</taxon>
    </lineage>
</organism>
<gene>
    <name evidence="4" type="primary">fliK-2</name>
    <name evidence="3" type="ORF">Ga0058931_2177</name>
    <name evidence="4" type="ORF">HLUCCA05_02480</name>
</gene>
<protein>
    <submittedName>
        <fullName evidence="3 4">Hook-length control protein FliK</fullName>
    </submittedName>
</protein>
<evidence type="ECO:0000313" key="5">
    <source>
        <dbReference type="Proteomes" id="UP000050413"/>
    </source>
</evidence>
<name>A0A0P7WC77_9RHOB</name>
<dbReference type="AlphaFoldDB" id="A0A0P7WC77"/>
<evidence type="ECO:0000256" key="1">
    <source>
        <dbReference type="SAM" id="MobiDB-lite"/>
    </source>
</evidence>
<keyword evidence="4" id="KW-0282">Flagellum</keyword>
<feature type="domain" description="Flagellar hook-length control protein-like C-terminal" evidence="2">
    <location>
        <begin position="329"/>
        <end position="393"/>
    </location>
</feature>
<feature type="region of interest" description="Disordered" evidence="1">
    <location>
        <begin position="398"/>
        <end position="430"/>
    </location>
</feature>
<evidence type="ECO:0000313" key="6">
    <source>
        <dbReference type="Proteomes" id="UP000182045"/>
    </source>
</evidence>
<dbReference type="EMBL" id="LJSG01000002">
    <property type="protein sequence ID" value="KPP95543.1"/>
    <property type="molecule type" value="Genomic_DNA"/>
</dbReference>
<sequence length="438" mass="43634">MTLISALLNVPNKPDGFASILSVGQVDGEKRGAFSALMDSVLAELAPSDAGPVPDADPAPDAPQDPLAALVAVLQPGQTAQTGHGAEGGAMGAPSVSTPFMPGQVLVPPSEGERADPMAKIPLGAGPEFLPDTAKPLAAMRVALAEAVAPETVTPALPAIPLDRTITPMPSPKTALQLGSALSTVMVSQSMPTKLAVPEKLMAAPALPGQRADAENATANFVSSIARGLGSGQVPKPAANLPIRAIGPAMSAPALPAIAPIAPPLPGPIEAASLPVDTGGAPMAAPVSATPAAVPPAPGALGALGMPLPMFAPDWTAQLIEGPVANLAEAGGGTMVLELAPEELGRMTVSVSVQGDSASVLFAAENPEAARLLSEAQRQLATDLERLGMTLAGHDTAPERRAPQEQGGQPDGHSPSGLGPTDPVLAPAPATRLVNLIA</sequence>
<keyword evidence="6" id="KW-1185">Reference proteome</keyword>
<dbReference type="Gene3D" id="3.30.750.140">
    <property type="match status" value="1"/>
</dbReference>
<dbReference type="OrthoDB" id="7877113at2"/>